<dbReference type="EMBL" id="MN740921">
    <property type="protein sequence ID" value="QHU18012.1"/>
    <property type="molecule type" value="Genomic_DNA"/>
</dbReference>
<evidence type="ECO:0000313" key="2">
    <source>
        <dbReference type="EMBL" id="QHU18012.1"/>
    </source>
</evidence>
<protein>
    <submittedName>
        <fullName evidence="2">Uncharacterized protein</fullName>
    </submittedName>
</protein>
<keyword evidence="1" id="KW-0812">Transmembrane</keyword>
<organism evidence="2">
    <name type="scientific">viral metagenome</name>
    <dbReference type="NCBI Taxonomy" id="1070528"/>
    <lineage>
        <taxon>unclassified sequences</taxon>
        <taxon>metagenomes</taxon>
        <taxon>organismal metagenomes</taxon>
    </lineage>
</organism>
<feature type="transmembrane region" description="Helical" evidence="1">
    <location>
        <begin position="129"/>
        <end position="149"/>
    </location>
</feature>
<proteinExistence type="predicted"/>
<evidence type="ECO:0000256" key="1">
    <source>
        <dbReference type="SAM" id="Phobius"/>
    </source>
</evidence>
<sequence length="158" mass="18514">MAEHIDTTQINELPIIPKQNEASNEEVIQNMNLSTENRQHDTNSVLQNVANEKRVRFKDQLESTEKKESSPSPSPSQQFTLTLEHKIIILATFFFFVFMDPKFKKYILNIFVQIFGSYLKTEMNQMNKIGMFLYSLFYAILLFICVRFVDLASFHLSF</sequence>
<accession>A0A6C0KJ18</accession>
<keyword evidence="1" id="KW-1133">Transmembrane helix</keyword>
<dbReference type="AlphaFoldDB" id="A0A6C0KJ18"/>
<keyword evidence="1" id="KW-0472">Membrane</keyword>
<name>A0A6C0KJ18_9ZZZZ</name>
<reference evidence="2" key="1">
    <citation type="journal article" date="2020" name="Nature">
        <title>Giant virus diversity and host interactions through global metagenomics.</title>
        <authorList>
            <person name="Schulz F."/>
            <person name="Roux S."/>
            <person name="Paez-Espino D."/>
            <person name="Jungbluth S."/>
            <person name="Walsh D.A."/>
            <person name="Denef V.J."/>
            <person name="McMahon K.D."/>
            <person name="Konstantinidis K.T."/>
            <person name="Eloe-Fadrosh E.A."/>
            <person name="Kyrpides N.C."/>
            <person name="Woyke T."/>
        </authorList>
    </citation>
    <scope>NUCLEOTIDE SEQUENCE</scope>
    <source>
        <strain evidence="2">GVMAG-S-3300012919-55</strain>
    </source>
</reference>